<evidence type="ECO:0008006" key="3">
    <source>
        <dbReference type="Google" id="ProtNLM"/>
    </source>
</evidence>
<gene>
    <name evidence="1" type="ORF">KHQ06_21750</name>
</gene>
<protein>
    <recommendedName>
        <fullName evidence="3">Lipoprotein</fullName>
    </recommendedName>
</protein>
<organism evidence="1 2">
    <name type="scientific">Nocardia tengchongensis</name>
    <dbReference type="NCBI Taxonomy" id="2055889"/>
    <lineage>
        <taxon>Bacteria</taxon>
        <taxon>Bacillati</taxon>
        <taxon>Actinomycetota</taxon>
        <taxon>Actinomycetes</taxon>
        <taxon>Mycobacteriales</taxon>
        <taxon>Nocardiaceae</taxon>
        <taxon>Nocardia</taxon>
    </lineage>
</organism>
<keyword evidence="2" id="KW-1185">Reference proteome</keyword>
<evidence type="ECO:0000313" key="2">
    <source>
        <dbReference type="Proteomes" id="UP000683310"/>
    </source>
</evidence>
<proteinExistence type="predicted"/>
<dbReference type="RefSeq" id="WP_213555124.1">
    <property type="nucleotide sequence ID" value="NZ_JBHXAJ010000006.1"/>
</dbReference>
<sequence>MSTSVSKFAAGLRLCHHLPMKKMKAVVLGAAVVLSVGIAGCSADQESSSAGTSVAPTTTASSPVASDYTNLLIKPSDIDSDWTLKSSKAEKNGITGIYGNGAGTEKITTAVIVRENATSAAAAAKNDVAQKSGAAFTPIDIGVEGGILNGPDGTTVVVFAEGGAFSIIEFNSKTGEYVPAEVALAIAAKQDAAIKNGVK</sequence>
<evidence type="ECO:0000313" key="1">
    <source>
        <dbReference type="EMBL" id="QVI19088.1"/>
    </source>
</evidence>
<name>A0ABX8CJS6_9NOCA</name>
<dbReference type="Proteomes" id="UP000683310">
    <property type="component" value="Chromosome"/>
</dbReference>
<dbReference type="EMBL" id="CP074371">
    <property type="protein sequence ID" value="QVI19088.1"/>
    <property type="molecule type" value="Genomic_DNA"/>
</dbReference>
<reference evidence="1 2" key="1">
    <citation type="submission" date="2021-04" db="EMBL/GenBank/DDBJ databases">
        <title>Nocardia tengchongensis.</title>
        <authorList>
            <person name="Zhuang k."/>
            <person name="Ran Y."/>
            <person name="Li W."/>
        </authorList>
    </citation>
    <scope>NUCLEOTIDE SEQUENCE [LARGE SCALE GENOMIC DNA]</scope>
    <source>
        <strain evidence="1 2">CFH S0057</strain>
    </source>
</reference>
<accession>A0ABX8CJS6</accession>